<gene>
    <name evidence="2" type="ORF">NP493_435g02062</name>
</gene>
<feature type="region of interest" description="Disordered" evidence="1">
    <location>
        <begin position="379"/>
        <end position="404"/>
    </location>
</feature>
<comment type="caution">
    <text evidence="2">The sequence shown here is derived from an EMBL/GenBank/DDBJ whole genome shotgun (WGS) entry which is preliminary data.</text>
</comment>
<evidence type="ECO:0000313" key="2">
    <source>
        <dbReference type="EMBL" id="KAK2180628.1"/>
    </source>
</evidence>
<accession>A0AAD9L1C8</accession>
<evidence type="ECO:0000313" key="3">
    <source>
        <dbReference type="Proteomes" id="UP001209878"/>
    </source>
</evidence>
<dbReference type="InterPro" id="IPR026142">
    <property type="entry name" value="Pro_pase_1_reg_su_36"/>
</dbReference>
<feature type="compositionally biased region" description="Basic and acidic residues" evidence="1">
    <location>
        <begin position="52"/>
        <end position="61"/>
    </location>
</feature>
<evidence type="ECO:0008006" key="4">
    <source>
        <dbReference type="Google" id="ProtNLM"/>
    </source>
</evidence>
<sequence length="404" mass="45056">MTSKAGTSSVFNSELINLPVGHWIWKDEGNTLEFVSNNPLADKKERAKNRKLAKEHGKAALERPMGGLGATLGKTAGGGKDQVGVSGKSPMGRGKKGGHTMVTLEDVKTIALQMLSASVNIDSTFEDLCQTEQFDNFLMYLLNYYACFFEKRAFEKKPNPMNIEPSRAEKMLIADMVSKLDEARKLLGQAYGTLVLGIGLEPVHHMRCGSSRVSATYRDRSMYETFYAVCAFIVWIAFRRKEDYEAIKVELGRMLRSSTFNHASQTKNVSVGHTEPKRSGLSLTRSEAMTISPAEYRRRFGTRPAIKSIVSQRSPVLVAIMPTPKEESPWLFKQKTPGVPKSSKQSKLHTHPVHFKMDPKELKIGIIGERLSQFNPITLTPLGADTEEEERVDDDKPPSITTKE</sequence>
<feature type="compositionally biased region" description="Basic and acidic residues" evidence="1">
    <location>
        <begin position="393"/>
        <end position="404"/>
    </location>
</feature>
<reference evidence="2" key="1">
    <citation type="journal article" date="2023" name="Mol. Biol. Evol.">
        <title>Third-Generation Sequencing Reveals the Adaptive Role of the Epigenome in Three Deep-Sea Polychaetes.</title>
        <authorList>
            <person name="Perez M."/>
            <person name="Aroh O."/>
            <person name="Sun Y."/>
            <person name="Lan Y."/>
            <person name="Juniper S.K."/>
            <person name="Young C.R."/>
            <person name="Angers B."/>
            <person name="Qian P.Y."/>
        </authorList>
    </citation>
    <scope>NUCLEOTIDE SEQUENCE</scope>
    <source>
        <strain evidence="2">R07B-5</strain>
    </source>
</reference>
<evidence type="ECO:0000256" key="1">
    <source>
        <dbReference type="SAM" id="MobiDB-lite"/>
    </source>
</evidence>
<dbReference type="Pfam" id="PF14895">
    <property type="entry name" value="PPPI_inhib"/>
    <property type="match status" value="1"/>
</dbReference>
<dbReference type="AlphaFoldDB" id="A0AAD9L1C8"/>
<dbReference type="Proteomes" id="UP001209878">
    <property type="component" value="Unassembled WGS sequence"/>
</dbReference>
<feature type="region of interest" description="Disordered" evidence="1">
    <location>
        <begin position="45"/>
        <end position="99"/>
    </location>
</feature>
<dbReference type="PANTHER" id="PTHR21055">
    <property type="entry name" value="PROTEIN PHOSPHATASE 1 REGULATORY SUBUNIT 36"/>
    <property type="match status" value="1"/>
</dbReference>
<name>A0AAD9L1C8_RIDPI</name>
<dbReference type="PANTHER" id="PTHR21055:SF3">
    <property type="entry name" value="PROTEIN PHOSPHATASE 1 REGULATORY SUBUNIT 36"/>
    <property type="match status" value="1"/>
</dbReference>
<organism evidence="2 3">
    <name type="scientific">Ridgeia piscesae</name>
    <name type="common">Tubeworm</name>
    <dbReference type="NCBI Taxonomy" id="27915"/>
    <lineage>
        <taxon>Eukaryota</taxon>
        <taxon>Metazoa</taxon>
        <taxon>Spiralia</taxon>
        <taxon>Lophotrochozoa</taxon>
        <taxon>Annelida</taxon>
        <taxon>Polychaeta</taxon>
        <taxon>Sedentaria</taxon>
        <taxon>Canalipalpata</taxon>
        <taxon>Sabellida</taxon>
        <taxon>Siboglinidae</taxon>
        <taxon>Ridgeia</taxon>
    </lineage>
</organism>
<proteinExistence type="predicted"/>
<dbReference type="GO" id="GO:0019902">
    <property type="term" value="F:phosphatase binding"/>
    <property type="evidence" value="ECO:0007669"/>
    <property type="project" value="InterPro"/>
</dbReference>
<keyword evidence="3" id="KW-1185">Reference proteome</keyword>
<dbReference type="EMBL" id="JAODUO010000435">
    <property type="protein sequence ID" value="KAK2180628.1"/>
    <property type="molecule type" value="Genomic_DNA"/>
</dbReference>
<feature type="compositionally biased region" description="Gly residues" evidence="1">
    <location>
        <begin position="66"/>
        <end position="81"/>
    </location>
</feature>
<feature type="region of interest" description="Disordered" evidence="1">
    <location>
        <begin position="329"/>
        <end position="349"/>
    </location>
</feature>
<protein>
    <recommendedName>
        <fullName evidence="4">Protein phosphatase 1 regulatory subunit 36</fullName>
    </recommendedName>
</protein>